<comment type="function">
    <text evidence="7">Necessary for efficient RNA polymerase II transcription elongation past template-encoded arresting sites. The arresting sites in DNA have the property of trapping a certain fraction of elongating RNA polymerases that pass through, resulting in locked ternary complexes. Cleavage of the nascent transcript by S-II allows the resumption of elongation from the new 3'-terminus.</text>
</comment>
<keyword evidence="4 8" id="KW-0863">Zinc-finger</keyword>
<dbReference type="SUPFAM" id="SSF46942">
    <property type="entry name" value="Elongation factor TFIIS domain 2"/>
    <property type="match status" value="1"/>
</dbReference>
<dbReference type="SUPFAM" id="SSF57783">
    <property type="entry name" value="Zinc beta-ribbon"/>
    <property type="match status" value="1"/>
</dbReference>
<dbReference type="InterPro" id="IPR003617">
    <property type="entry name" value="TFIIS/CRSP70_N_sub"/>
</dbReference>
<keyword evidence="5 10" id="KW-0862">Zinc</keyword>
<keyword evidence="15" id="KW-0251">Elongation factor</keyword>
<dbReference type="SMART" id="SM00509">
    <property type="entry name" value="TFS2N"/>
    <property type="match status" value="1"/>
</dbReference>
<feature type="domain" description="TFIIS-type" evidence="12">
    <location>
        <begin position="272"/>
        <end position="312"/>
    </location>
</feature>
<dbReference type="Gene3D" id="2.20.25.10">
    <property type="match status" value="1"/>
</dbReference>
<feature type="compositionally biased region" description="Polar residues" evidence="11">
    <location>
        <begin position="138"/>
        <end position="152"/>
    </location>
</feature>
<evidence type="ECO:0000259" key="12">
    <source>
        <dbReference type="PROSITE" id="PS51133"/>
    </source>
</evidence>
<proteinExistence type="inferred from homology"/>
<keyword evidence="6 9" id="KW-0539">Nucleus</keyword>
<evidence type="ECO:0000259" key="14">
    <source>
        <dbReference type="PROSITE" id="PS51321"/>
    </source>
</evidence>
<feature type="compositionally biased region" description="Low complexity" evidence="11">
    <location>
        <begin position="97"/>
        <end position="112"/>
    </location>
</feature>
<dbReference type="AlphaFoldDB" id="A0A1Q3G1J1"/>
<dbReference type="GO" id="GO:0005634">
    <property type="term" value="C:nucleus"/>
    <property type="evidence" value="ECO:0007669"/>
    <property type="project" value="UniProtKB-SubCell"/>
</dbReference>
<evidence type="ECO:0000256" key="2">
    <source>
        <dbReference type="ARBA" id="ARBA00009647"/>
    </source>
</evidence>
<dbReference type="PIRSF" id="PIRSF006704">
    <property type="entry name" value="TF_IIS"/>
    <property type="match status" value="1"/>
</dbReference>
<dbReference type="InterPro" id="IPR006289">
    <property type="entry name" value="TFSII"/>
</dbReference>
<dbReference type="FunFam" id="2.20.25.10:FF:000001">
    <property type="entry name" value="Probable Transcription elongation factor S-II"/>
    <property type="match status" value="1"/>
</dbReference>
<sequence>MNVEEEVFKIQKRLGKMTSSDGTGQEQALDLLRQLQQLNIDLDILTKTRIGMTVNELRKCSKDDEVINLAKSLIKSWKRFLAATTTSKESSKESSKTSKSSSKSINGKSSNNNHDDSKQDHSKKDHQNQKEREEKKPAQTSSPQQASNTTDTVRLKCREMLANAMRVDGEPPEGCQTPEELGEELEEAIFTEIKNTDMKYKNRIRSRVANLKDPKNPSLRANFISGAITAQRLAKMTPEEMASDEMKNLRDRFVKEAINDAQLATNQGTKTDLLKCGKCKKRNCTYNQLQTRSADEPMTTFVLCNECGHRWKFC</sequence>
<dbReference type="GO" id="GO:0003677">
    <property type="term" value="F:DNA binding"/>
    <property type="evidence" value="ECO:0007669"/>
    <property type="project" value="UniProtKB-KW"/>
</dbReference>
<dbReference type="InterPro" id="IPR035100">
    <property type="entry name" value="TF_IIS-typ"/>
</dbReference>
<comment type="subcellular location">
    <subcellularLocation>
        <location evidence="1 9 10">Nucleus</location>
    </subcellularLocation>
</comment>
<protein>
    <recommendedName>
        <fullName evidence="10">Transcription elongation factor</fullName>
    </recommendedName>
</protein>
<evidence type="ECO:0000256" key="8">
    <source>
        <dbReference type="PROSITE-ProRule" id="PRU00472"/>
    </source>
</evidence>
<dbReference type="GO" id="GO:0006368">
    <property type="term" value="P:transcription elongation by RNA polymerase II"/>
    <property type="evidence" value="ECO:0007669"/>
    <property type="project" value="InterPro"/>
</dbReference>
<keyword evidence="10" id="KW-0804">Transcription</keyword>
<evidence type="ECO:0000259" key="13">
    <source>
        <dbReference type="PROSITE" id="PS51319"/>
    </source>
</evidence>
<keyword evidence="10" id="KW-0238">DNA-binding</keyword>
<accession>A0A1Q3G1J1</accession>
<dbReference type="SMART" id="SM00510">
    <property type="entry name" value="TFS2M"/>
    <property type="match status" value="1"/>
</dbReference>
<feature type="region of interest" description="Disordered" evidence="11">
    <location>
        <begin position="84"/>
        <end position="153"/>
    </location>
</feature>
<feature type="compositionally biased region" description="Basic and acidic residues" evidence="11">
    <location>
        <begin position="113"/>
        <end position="137"/>
    </location>
</feature>
<dbReference type="InterPro" id="IPR003618">
    <property type="entry name" value="TFIIS_cen_dom"/>
</dbReference>
<feature type="domain" description="TFIIS N-terminal" evidence="13">
    <location>
        <begin position="5"/>
        <end position="84"/>
    </location>
</feature>
<dbReference type="PROSITE" id="PS00466">
    <property type="entry name" value="ZF_TFIIS_1"/>
    <property type="match status" value="1"/>
</dbReference>
<feature type="domain" description="TFIIS central" evidence="14">
    <location>
        <begin position="153"/>
        <end position="269"/>
    </location>
</feature>
<evidence type="ECO:0000256" key="5">
    <source>
        <dbReference type="ARBA" id="ARBA00022833"/>
    </source>
</evidence>
<keyword evidence="10" id="KW-0805">Transcription regulation</keyword>
<keyword evidence="3 10" id="KW-0479">Metal-binding</keyword>
<evidence type="ECO:0000256" key="7">
    <source>
        <dbReference type="ARBA" id="ARBA00025408"/>
    </source>
</evidence>
<dbReference type="SMART" id="SM00440">
    <property type="entry name" value="ZnF_C2C2"/>
    <property type="match status" value="1"/>
</dbReference>
<dbReference type="CDD" id="cd00183">
    <property type="entry name" value="TFIIS_I"/>
    <property type="match status" value="1"/>
</dbReference>
<dbReference type="NCBIfam" id="TIGR01385">
    <property type="entry name" value="TFSII"/>
    <property type="match status" value="1"/>
</dbReference>
<comment type="similarity">
    <text evidence="2 10">Belongs to the TFS-II family.</text>
</comment>
<dbReference type="InterPro" id="IPR036575">
    <property type="entry name" value="TFIIS_cen_dom_sf"/>
</dbReference>
<dbReference type="Gene3D" id="1.10.472.30">
    <property type="entry name" value="Transcription elongation factor S-II, central domain"/>
    <property type="match status" value="1"/>
</dbReference>
<evidence type="ECO:0000256" key="1">
    <source>
        <dbReference type="ARBA" id="ARBA00004123"/>
    </source>
</evidence>
<dbReference type="Gene3D" id="1.20.930.10">
    <property type="entry name" value="Conserved domain common to transcription factors TFIIS, elongin A, CRSP70"/>
    <property type="match status" value="1"/>
</dbReference>
<dbReference type="GO" id="GO:0003746">
    <property type="term" value="F:translation elongation factor activity"/>
    <property type="evidence" value="ECO:0007669"/>
    <property type="project" value="UniProtKB-KW"/>
</dbReference>
<dbReference type="CDD" id="cd13749">
    <property type="entry name" value="Zn-ribbon_TFIIS"/>
    <property type="match status" value="1"/>
</dbReference>
<dbReference type="PROSITE" id="PS51321">
    <property type="entry name" value="TFIIS_CENTRAL"/>
    <property type="match status" value="1"/>
</dbReference>
<dbReference type="SUPFAM" id="SSF47676">
    <property type="entry name" value="Conserved domain common to transcription factors TFIIS, elongin A, CRSP70"/>
    <property type="match status" value="1"/>
</dbReference>
<dbReference type="Pfam" id="PF07500">
    <property type="entry name" value="TFIIS_M"/>
    <property type="match status" value="1"/>
</dbReference>
<dbReference type="InterPro" id="IPR001222">
    <property type="entry name" value="Znf_TFIIS"/>
</dbReference>
<dbReference type="PROSITE" id="PS51319">
    <property type="entry name" value="TFIIS_N"/>
    <property type="match status" value="1"/>
</dbReference>
<evidence type="ECO:0000313" key="15">
    <source>
        <dbReference type="EMBL" id="JAV33656.1"/>
    </source>
</evidence>
<dbReference type="GO" id="GO:0008270">
    <property type="term" value="F:zinc ion binding"/>
    <property type="evidence" value="ECO:0007669"/>
    <property type="project" value="UniProtKB-UniRule"/>
</dbReference>
<name>A0A1Q3G1J1_CULTA</name>
<dbReference type="InterPro" id="IPR017923">
    <property type="entry name" value="TFIIS_N"/>
</dbReference>
<evidence type="ECO:0000256" key="9">
    <source>
        <dbReference type="PROSITE-ProRule" id="PRU00649"/>
    </source>
</evidence>
<dbReference type="Pfam" id="PF01096">
    <property type="entry name" value="Zn_ribbon_TFIIS"/>
    <property type="match status" value="1"/>
</dbReference>
<dbReference type="Pfam" id="PF08711">
    <property type="entry name" value="Med26"/>
    <property type="match status" value="1"/>
</dbReference>
<evidence type="ECO:0000256" key="10">
    <source>
        <dbReference type="RuleBase" id="RU368078"/>
    </source>
</evidence>
<evidence type="ECO:0000256" key="11">
    <source>
        <dbReference type="SAM" id="MobiDB-lite"/>
    </source>
</evidence>
<evidence type="ECO:0000256" key="4">
    <source>
        <dbReference type="ARBA" id="ARBA00022771"/>
    </source>
</evidence>
<dbReference type="EMBL" id="GFDL01001389">
    <property type="protein sequence ID" value="JAV33656.1"/>
    <property type="molecule type" value="Transcribed_RNA"/>
</dbReference>
<dbReference type="InterPro" id="IPR035441">
    <property type="entry name" value="TFIIS/LEDGF_dom_sf"/>
</dbReference>
<organism evidence="15">
    <name type="scientific">Culex tarsalis</name>
    <name type="common">Encephalitis mosquito</name>
    <dbReference type="NCBI Taxonomy" id="7177"/>
    <lineage>
        <taxon>Eukaryota</taxon>
        <taxon>Metazoa</taxon>
        <taxon>Ecdysozoa</taxon>
        <taxon>Arthropoda</taxon>
        <taxon>Hexapoda</taxon>
        <taxon>Insecta</taxon>
        <taxon>Pterygota</taxon>
        <taxon>Neoptera</taxon>
        <taxon>Endopterygota</taxon>
        <taxon>Diptera</taxon>
        <taxon>Nematocera</taxon>
        <taxon>Culicoidea</taxon>
        <taxon>Culicidae</taxon>
        <taxon>Culicinae</taxon>
        <taxon>Culicini</taxon>
        <taxon>Culex</taxon>
        <taxon>Culex</taxon>
    </lineage>
</organism>
<evidence type="ECO:0000256" key="6">
    <source>
        <dbReference type="ARBA" id="ARBA00023242"/>
    </source>
</evidence>
<evidence type="ECO:0000256" key="3">
    <source>
        <dbReference type="ARBA" id="ARBA00022723"/>
    </source>
</evidence>
<dbReference type="PANTHER" id="PTHR11477">
    <property type="entry name" value="TRANSCRIPTION FACTOR S-II ZINC FINGER DOMAIN-CONTAINING PROTEIN"/>
    <property type="match status" value="1"/>
</dbReference>
<reference evidence="15" key="1">
    <citation type="submission" date="2017-01" db="EMBL/GenBank/DDBJ databases">
        <title>A deep insight into the sialotranscriptome of adult male and female Cluex tarsalis mosquitoes.</title>
        <authorList>
            <person name="Ribeiro J.M."/>
            <person name="Moreira F."/>
            <person name="Bernard K.A."/>
            <person name="Calvo E."/>
        </authorList>
    </citation>
    <scope>NUCLEOTIDE SEQUENCE</scope>
    <source>
        <strain evidence="15">Kern County</strain>
        <tissue evidence="15">Salivary glands</tissue>
    </source>
</reference>
<dbReference type="PROSITE" id="PS51133">
    <property type="entry name" value="ZF_TFIIS_2"/>
    <property type="match status" value="1"/>
</dbReference>
<dbReference type="PANTHER" id="PTHR11477:SF0">
    <property type="entry name" value="IP08861P-RELATED"/>
    <property type="match status" value="1"/>
</dbReference>
<keyword evidence="15" id="KW-0648">Protein biosynthesis</keyword>